<dbReference type="PROSITE" id="PS50888">
    <property type="entry name" value="BHLH"/>
    <property type="match status" value="1"/>
</dbReference>
<feature type="compositionally biased region" description="Low complexity" evidence="6">
    <location>
        <begin position="495"/>
        <end position="519"/>
    </location>
</feature>
<evidence type="ECO:0000313" key="8">
    <source>
        <dbReference type="EMBL" id="CAD6956664.1"/>
    </source>
</evidence>
<feature type="compositionally biased region" description="Low complexity" evidence="6">
    <location>
        <begin position="242"/>
        <end position="253"/>
    </location>
</feature>
<dbReference type="PANTHER" id="PTHR10328:SF3">
    <property type="entry name" value="PROTEIN MAX"/>
    <property type="match status" value="1"/>
</dbReference>
<reference evidence="8" key="3">
    <citation type="submission" date="2020-10" db="EMBL/GenBank/DDBJ databases">
        <authorList>
            <person name="Sedaghatjoo S."/>
        </authorList>
    </citation>
    <scope>NUCLEOTIDE SEQUENCE</scope>
    <source>
        <strain evidence="8">AZH3</strain>
    </source>
</reference>
<reference evidence="9" key="1">
    <citation type="submission" date="2016-04" db="EMBL/GenBank/DDBJ databases">
        <authorList>
            <person name="Nguyen H.D."/>
            <person name="Kesanakurti P."/>
            <person name="Cullis J."/>
            <person name="Levesque C.A."/>
            <person name="Hambleton S."/>
        </authorList>
    </citation>
    <scope>NUCLEOTIDE SEQUENCE</scope>
    <source>
        <strain evidence="9">DAOMC 238032</strain>
    </source>
</reference>
<evidence type="ECO:0000256" key="6">
    <source>
        <dbReference type="SAM" id="MobiDB-lite"/>
    </source>
</evidence>
<dbReference type="SMART" id="SM00353">
    <property type="entry name" value="HLH"/>
    <property type="match status" value="1"/>
</dbReference>
<dbReference type="CDD" id="cd00083">
    <property type="entry name" value="bHLH_SF"/>
    <property type="match status" value="1"/>
</dbReference>
<keyword evidence="5" id="KW-0539">Nucleus</keyword>
<organism evidence="9 10">
    <name type="scientific">Tilletia caries</name>
    <name type="common">wheat bunt fungus</name>
    <dbReference type="NCBI Taxonomy" id="13290"/>
    <lineage>
        <taxon>Eukaryota</taxon>
        <taxon>Fungi</taxon>
        <taxon>Dikarya</taxon>
        <taxon>Basidiomycota</taxon>
        <taxon>Ustilaginomycotina</taxon>
        <taxon>Exobasidiomycetes</taxon>
        <taxon>Tilletiales</taxon>
        <taxon>Tilletiaceae</taxon>
        <taxon>Tilletia</taxon>
    </lineage>
</organism>
<evidence type="ECO:0000313" key="11">
    <source>
        <dbReference type="Proteomes" id="UP000836402"/>
    </source>
</evidence>
<dbReference type="EMBL" id="LWDD02000502">
    <property type="protein sequence ID" value="KAE8259806.1"/>
    <property type="molecule type" value="Genomic_DNA"/>
</dbReference>
<dbReference type="SUPFAM" id="SSF47459">
    <property type="entry name" value="HLH, helix-loop-helix DNA-binding domain"/>
    <property type="match status" value="1"/>
</dbReference>
<dbReference type="GO" id="GO:0090575">
    <property type="term" value="C:RNA polymerase II transcription regulator complex"/>
    <property type="evidence" value="ECO:0007669"/>
    <property type="project" value="TreeGrafter"/>
</dbReference>
<dbReference type="EMBL" id="CAJHJG010006383">
    <property type="protein sequence ID" value="CAD6956664.1"/>
    <property type="molecule type" value="Genomic_DNA"/>
</dbReference>
<evidence type="ECO:0000256" key="4">
    <source>
        <dbReference type="ARBA" id="ARBA00023163"/>
    </source>
</evidence>
<dbReference type="Gene3D" id="4.10.280.10">
    <property type="entry name" value="Helix-loop-helix DNA-binding domain"/>
    <property type="match status" value="1"/>
</dbReference>
<dbReference type="Proteomes" id="UP000836402">
    <property type="component" value="Unassembled WGS sequence"/>
</dbReference>
<feature type="compositionally biased region" description="Low complexity" evidence="6">
    <location>
        <begin position="15"/>
        <end position="70"/>
    </location>
</feature>
<feature type="compositionally biased region" description="Acidic residues" evidence="6">
    <location>
        <begin position="209"/>
        <end position="241"/>
    </location>
</feature>
<keyword evidence="3" id="KW-0010">Activator</keyword>
<dbReference type="InterPro" id="IPR011598">
    <property type="entry name" value="bHLH_dom"/>
</dbReference>
<name>A0A177VDI2_9BASI</name>
<feature type="region of interest" description="Disordered" evidence="6">
    <location>
        <begin position="186"/>
        <end position="286"/>
    </location>
</feature>
<dbReference type="PANTHER" id="PTHR10328">
    <property type="entry name" value="PROTEIN MAX MYC-ASSOCIATED FACTOR X"/>
    <property type="match status" value="1"/>
</dbReference>
<sequence>MAPTRKQLKNGGAVGTSSSSAGGSPHAPYSTTTARSGRASTAGSTSQPLPLTSSPSASTSAPTAKTTTGGTKHGGRVIKEREVHNAIERDRRNQLNDRFLDLAAKLPATASVRRPSKNLVIMKSIQFVDEALSHETLYRQMIDSLSRENAAMRAEINDARAAQSRAPLLPTGSGVQMPATLVDIGRASHNGSSRGPRNGGKPAARLRADDDEEADGEEDEEDDNHDQDEEEGDDEAEEEEPQGSGQDDGSQSQFLHPAQFVSGGVGVHHGFTPAASTSTGGGSSSEQMQLFRFDLPQHGSASDSFDSTPSLFSSPFVGSTAVAHAQYVYPIDGQLQRQHQHHSFPQYGLLPVAAGSNEQQQHLQQQYQQQQQQQHHARHSLPGGCYVEQESHPPFRSLGLDGQVSPLGCVSAGDTGMSTTAAAASVSPAAGDWLALAASLNMPMHLPQHGPALAVAVPVKAESVSDSSMSHSSGHSPTQSSWDGRRSSAGGGSAGHFSSDSRSSSTSTSGSSSRTSVSDGSRDKFYTDIFGRKSELCGPAGAGHGGYDHKDGGELAHFDPVAFLAAMGPPPPGPTAVPFV</sequence>
<dbReference type="Proteomes" id="UP000077671">
    <property type="component" value="Unassembled WGS sequence"/>
</dbReference>
<evidence type="ECO:0000259" key="7">
    <source>
        <dbReference type="PROSITE" id="PS50888"/>
    </source>
</evidence>
<evidence type="ECO:0000256" key="2">
    <source>
        <dbReference type="ARBA" id="ARBA00023125"/>
    </source>
</evidence>
<feature type="region of interest" description="Disordered" evidence="6">
    <location>
        <begin position="465"/>
        <end position="520"/>
    </location>
</feature>
<evidence type="ECO:0000256" key="1">
    <source>
        <dbReference type="ARBA" id="ARBA00023015"/>
    </source>
</evidence>
<dbReference type="InterPro" id="IPR036638">
    <property type="entry name" value="HLH_DNA-bd_sf"/>
</dbReference>
<evidence type="ECO:0000313" key="9">
    <source>
        <dbReference type="EMBL" id="KAE8259806.1"/>
    </source>
</evidence>
<dbReference type="AlphaFoldDB" id="A0A177VDI2"/>
<keyword evidence="2" id="KW-0238">DNA-binding</keyword>
<evidence type="ECO:0000256" key="5">
    <source>
        <dbReference type="ARBA" id="ARBA00023242"/>
    </source>
</evidence>
<feature type="region of interest" description="Disordered" evidence="6">
    <location>
        <begin position="1"/>
        <end position="82"/>
    </location>
</feature>
<keyword evidence="1" id="KW-0805">Transcription regulation</keyword>
<dbReference type="GO" id="GO:0003700">
    <property type="term" value="F:DNA-binding transcription factor activity"/>
    <property type="evidence" value="ECO:0007669"/>
    <property type="project" value="TreeGrafter"/>
</dbReference>
<comment type="caution">
    <text evidence="9">The sequence shown here is derived from an EMBL/GenBank/DDBJ whole genome shotgun (WGS) entry which is preliminary data.</text>
</comment>
<gene>
    <name evidence="9" type="ORF">A4X03_0g3987</name>
    <name evidence="8" type="ORF">JKIAZH3_G2910</name>
</gene>
<dbReference type="GO" id="GO:0045944">
    <property type="term" value="P:positive regulation of transcription by RNA polymerase II"/>
    <property type="evidence" value="ECO:0007669"/>
    <property type="project" value="TreeGrafter"/>
</dbReference>
<dbReference type="GO" id="GO:0046983">
    <property type="term" value="F:protein dimerization activity"/>
    <property type="evidence" value="ECO:0007669"/>
    <property type="project" value="InterPro"/>
</dbReference>
<keyword evidence="11" id="KW-1185">Reference proteome</keyword>
<feature type="compositionally biased region" description="Low complexity" evidence="6">
    <location>
        <begin position="465"/>
        <end position="482"/>
    </location>
</feature>
<proteinExistence type="predicted"/>
<evidence type="ECO:0000256" key="3">
    <source>
        <dbReference type="ARBA" id="ARBA00023159"/>
    </source>
</evidence>
<dbReference type="Pfam" id="PF00010">
    <property type="entry name" value="HLH"/>
    <property type="match status" value="1"/>
</dbReference>
<protein>
    <recommendedName>
        <fullName evidence="7">BHLH domain-containing protein</fullName>
    </recommendedName>
</protein>
<keyword evidence="4" id="KW-0804">Transcription</keyword>
<accession>A0A177VDI2</accession>
<evidence type="ECO:0000313" key="10">
    <source>
        <dbReference type="Proteomes" id="UP000077671"/>
    </source>
</evidence>
<dbReference type="GO" id="GO:0003677">
    <property type="term" value="F:DNA binding"/>
    <property type="evidence" value="ECO:0007669"/>
    <property type="project" value="UniProtKB-KW"/>
</dbReference>
<reference evidence="9" key="2">
    <citation type="journal article" date="2019" name="IMA Fungus">
        <title>Genome sequencing and comparison of five Tilletia species to identify candidate genes for the detection of regulated species infecting wheat.</title>
        <authorList>
            <person name="Nguyen H.D.T."/>
            <person name="Sultana T."/>
            <person name="Kesanakurti P."/>
            <person name="Hambleton S."/>
        </authorList>
    </citation>
    <scope>NUCLEOTIDE SEQUENCE</scope>
    <source>
        <strain evidence="9">DAOMC 238032</strain>
    </source>
</reference>
<feature type="domain" description="BHLH" evidence="7">
    <location>
        <begin position="79"/>
        <end position="131"/>
    </location>
</feature>